<sequence length="88" mass="9125">MAELVSGIDDSSVPTVDAVDVVDASLSELDSFESEVTLSEVEDSVTVSTESLLVSWVVSDCTESFPSAASTVTTGVASGEFNKTNKDT</sequence>
<evidence type="ECO:0000313" key="2">
    <source>
        <dbReference type="Proteomes" id="UP000439965"/>
    </source>
</evidence>
<evidence type="ECO:0000313" key="1">
    <source>
        <dbReference type="EMBL" id="MXS27339.1"/>
    </source>
</evidence>
<protein>
    <submittedName>
        <fullName evidence="1">Uncharacterized protein</fullName>
    </submittedName>
</protein>
<comment type="caution">
    <text evidence="1">The sequence shown here is derived from an EMBL/GenBank/DDBJ whole genome shotgun (WGS) entry which is preliminary data.</text>
</comment>
<gene>
    <name evidence="1" type="ORF">GTI89_14860</name>
</gene>
<reference evidence="1 2" key="1">
    <citation type="submission" date="2019-04" db="EMBL/GenBank/DDBJ databases">
        <title>Step-wise assembly of the neonatal virome modulated by breast feeding.</title>
        <authorList>
            <person name="Liang G."/>
            <person name="Bushman F."/>
        </authorList>
    </citation>
    <scope>NUCLEOTIDE SEQUENCE [LARGE SCALE GENOMIC DNA]</scope>
    <source>
        <strain evidence="1 2">E3404</strain>
    </source>
</reference>
<dbReference type="RefSeq" id="WP_021150512.1">
    <property type="nucleotide sequence ID" value="NZ_JARPZQ010000009.1"/>
</dbReference>
<proteinExistence type="predicted"/>
<organism evidence="1 2">
    <name type="scientific">Enterococcus gallinarum</name>
    <dbReference type="NCBI Taxonomy" id="1353"/>
    <lineage>
        <taxon>Bacteria</taxon>
        <taxon>Bacillati</taxon>
        <taxon>Bacillota</taxon>
        <taxon>Bacilli</taxon>
        <taxon>Lactobacillales</taxon>
        <taxon>Enterococcaceae</taxon>
        <taxon>Enterococcus</taxon>
    </lineage>
</organism>
<dbReference type="EMBL" id="WVTI01000019">
    <property type="protein sequence ID" value="MXS27339.1"/>
    <property type="molecule type" value="Genomic_DNA"/>
</dbReference>
<accession>A0A6I4XN57</accession>
<name>A0A6I4XN57_ENTGA</name>
<dbReference type="Proteomes" id="UP000439965">
    <property type="component" value="Unassembled WGS sequence"/>
</dbReference>
<dbReference type="AlphaFoldDB" id="A0A6I4XN57"/>